<evidence type="ECO:0000259" key="2">
    <source>
        <dbReference type="PROSITE" id="PS50405"/>
    </source>
</evidence>
<sequence length="211" mass="24682">MKLFYASGSSSMAPHILLEESGMSYSLEKVNLDTKTWNGGDYNLLNPKSYVPVLKTDSDSVLTECAVILEYIGEQTNGNHLIEKYGSRSYWEQRMWLNYIATELHKNFISPFRKGNWLPNTDDSKKFVYNRVLPRLKFVDNVLKQQEYLVNNKFSAPDAYLFVITNWIKRLGYSFDDFKNLQRFDSKMRERPAVQRVLEQEGKAHTLQEKV</sequence>
<keyword evidence="4" id="KW-1185">Reference proteome</keyword>
<dbReference type="Gene3D" id="3.40.30.10">
    <property type="entry name" value="Glutaredoxin"/>
    <property type="match status" value="1"/>
</dbReference>
<evidence type="ECO:0000313" key="3">
    <source>
        <dbReference type="EMBL" id="KRL37614.1"/>
    </source>
</evidence>
<evidence type="ECO:0008006" key="5">
    <source>
        <dbReference type="Google" id="ProtNLM"/>
    </source>
</evidence>
<dbReference type="RefSeq" id="WP_057736957.1">
    <property type="nucleotide sequence ID" value="NZ_AZEG01000010.1"/>
</dbReference>
<dbReference type="Proteomes" id="UP000051155">
    <property type="component" value="Unassembled WGS sequence"/>
</dbReference>
<dbReference type="PANTHER" id="PTHR44051:SF8">
    <property type="entry name" value="GLUTATHIONE S-TRANSFERASE GSTA"/>
    <property type="match status" value="1"/>
</dbReference>
<dbReference type="InterPro" id="IPR004046">
    <property type="entry name" value="GST_C"/>
</dbReference>
<dbReference type="STRING" id="1423812.FD20_GL000291"/>
<dbReference type="SUPFAM" id="SSF47616">
    <property type="entry name" value="GST C-terminal domain-like"/>
    <property type="match status" value="1"/>
</dbReference>
<dbReference type="CDD" id="cd03188">
    <property type="entry name" value="GST_C_Beta"/>
    <property type="match status" value="1"/>
</dbReference>
<dbReference type="AlphaFoldDB" id="A0A0R1PZB4"/>
<dbReference type="SFLD" id="SFLDG00358">
    <property type="entry name" value="Main_(cytGST)"/>
    <property type="match status" value="1"/>
</dbReference>
<dbReference type="SFLD" id="SFLDS00019">
    <property type="entry name" value="Glutathione_Transferase_(cytos"/>
    <property type="match status" value="1"/>
</dbReference>
<dbReference type="CDD" id="cd03057">
    <property type="entry name" value="GST_N_Beta"/>
    <property type="match status" value="1"/>
</dbReference>
<reference evidence="3 4" key="1">
    <citation type="journal article" date="2015" name="Genome Announc.">
        <title>Expanding the biotechnology potential of lactobacilli through comparative genomics of 213 strains and associated genera.</title>
        <authorList>
            <person name="Sun Z."/>
            <person name="Harris H.M."/>
            <person name="McCann A."/>
            <person name="Guo C."/>
            <person name="Argimon S."/>
            <person name="Zhang W."/>
            <person name="Yang X."/>
            <person name="Jeffery I.B."/>
            <person name="Cooney J.C."/>
            <person name="Kagawa T.F."/>
            <person name="Liu W."/>
            <person name="Song Y."/>
            <person name="Salvetti E."/>
            <person name="Wrobel A."/>
            <person name="Rasinkangas P."/>
            <person name="Parkhill J."/>
            <person name="Rea M.C."/>
            <person name="O'Sullivan O."/>
            <person name="Ritari J."/>
            <person name="Douillard F.P."/>
            <person name="Paul Ross R."/>
            <person name="Yang R."/>
            <person name="Briner A.E."/>
            <person name="Felis G.E."/>
            <person name="de Vos W.M."/>
            <person name="Barrangou R."/>
            <person name="Klaenhammer T.R."/>
            <person name="Caufield P.W."/>
            <person name="Cui Y."/>
            <person name="Zhang H."/>
            <person name="O'Toole P.W."/>
        </authorList>
    </citation>
    <scope>NUCLEOTIDE SEQUENCE [LARGE SCALE GENOMIC DNA]</scope>
    <source>
        <strain evidence="3 4">DSM 19971</strain>
    </source>
</reference>
<evidence type="ECO:0000259" key="1">
    <source>
        <dbReference type="PROSITE" id="PS50404"/>
    </source>
</evidence>
<dbReference type="Gene3D" id="1.20.1050.10">
    <property type="match status" value="1"/>
</dbReference>
<organism evidence="3 4">
    <name type="scientific">Liquorilactobacillus uvarum DSM 19971</name>
    <dbReference type="NCBI Taxonomy" id="1423812"/>
    <lineage>
        <taxon>Bacteria</taxon>
        <taxon>Bacillati</taxon>
        <taxon>Bacillota</taxon>
        <taxon>Bacilli</taxon>
        <taxon>Lactobacillales</taxon>
        <taxon>Lactobacillaceae</taxon>
        <taxon>Liquorilactobacillus</taxon>
    </lineage>
</organism>
<comment type="caution">
    <text evidence="3">The sequence shown here is derived from an EMBL/GenBank/DDBJ whole genome shotgun (WGS) entry which is preliminary data.</text>
</comment>
<name>A0A0R1PZB4_9LACO</name>
<dbReference type="EMBL" id="AZEG01000010">
    <property type="protein sequence ID" value="KRL37614.1"/>
    <property type="molecule type" value="Genomic_DNA"/>
</dbReference>
<dbReference type="PROSITE" id="PS50405">
    <property type="entry name" value="GST_CTER"/>
    <property type="match status" value="1"/>
</dbReference>
<proteinExistence type="predicted"/>
<feature type="domain" description="GST N-terminal" evidence="1">
    <location>
        <begin position="1"/>
        <end position="80"/>
    </location>
</feature>
<feature type="domain" description="GST C-terminal" evidence="2">
    <location>
        <begin position="86"/>
        <end position="211"/>
    </location>
</feature>
<dbReference type="InterPro" id="IPR036282">
    <property type="entry name" value="Glutathione-S-Trfase_C_sf"/>
</dbReference>
<dbReference type="Pfam" id="PF13409">
    <property type="entry name" value="GST_N_2"/>
    <property type="match status" value="1"/>
</dbReference>
<dbReference type="InterPro" id="IPR036249">
    <property type="entry name" value="Thioredoxin-like_sf"/>
</dbReference>
<dbReference type="SUPFAM" id="SSF52833">
    <property type="entry name" value="Thioredoxin-like"/>
    <property type="match status" value="1"/>
</dbReference>
<dbReference type="PROSITE" id="PS50404">
    <property type="entry name" value="GST_NTER"/>
    <property type="match status" value="1"/>
</dbReference>
<dbReference type="PATRIC" id="fig|1423812.3.peg.293"/>
<gene>
    <name evidence="3" type="ORF">FD20_GL000291</name>
</gene>
<dbReference type="OrthoDB" id="8772754at2"/>
<dbReference type="Pfam" id="PF00043">
    <property type="entry name" value="GST_C"/>
    <property type="match status" value="1"/>
</dbReference>
<accession>A0A0R1PZB4</accession>
<evidence type="ECO:0000313" key="4">
    <source>
        <dbReference type="Proteomes" id="UP000051155"/>
    </source>
</evidence>
<dbReference type="SFLD" id="SFLDG01150">
    <property type="entry name" value="Main.1:_Beta-like"/>
    <property type="match status" value="1"/>
</dbReference>
<dbReference type="InterPro" id="IPR004045">
    <property type="entry name" value="Glutathione_S-Trfase_N"/>
</dbReference>
<protein>
    <recommendedName>
        <fullName evidence="5">Glutathione S-transferase</fullName>
    </recommendedName>
</protein>
<dbReference type="InterPro" id="IPR010987">
    <property type="entry name" value="Glutathione-S-Trfase_C-like"/>
</dbReference>
<dbReference type="InterPro" id="IPR040079">
    <property type="entry name" value="Glutathione_S-Trfase"/>
</dbReference>
<dbReference type="PANTHER" id="PTHR44051">
    <property type="entry name" value="GLUTATHIONE S-TRANSFERASE-RELATED"/>
    <property type="match status" value="1"/>
</dbReference>